<gene>
    <name evidence="1" type="ORF">KIL84_016417</name>
</gene>
<dbReference type="EMBL" id="JAHDVG010000482">
    <property type="protein sequence ID" value="KAH1172578.1"/>
    <property type="molecule type" value="Genomic_DNA"/>
</dbReference>
<evidence type="ECO:0000313" key="1">
    <source>
        <dbReference type="EMBL" id="KAH1172578.1"/>
    </source>
</evidence>
<proteinExistence type="predicted"/>
<organism evidence="1 2">
    <name type="scientific">Mauremys mutica</name>
    <name type="common">yellowpond turtle</name>
    <dbReference type="NCBI Taxonomy" id="74926"/>
    <lineage>
        <taxon>Eukaryota</taxon>
        <taxon>Metazoa</taxon>
        <taxon>Chordata</taxon>
        <taxon>Craniata</taxon>
        <taxon>Vertebrata</taxon>
        <taxon>Euteleostomi</taxon>
        <taxon>Archelosauria</taxon>
        <taxon>Testudinata</taxon>
        <taxon>Testudines</taxon>
        <taxon>Cryptodira</taxon>
        <taxon>Durocryptodira</taxon>
        <taxon>Testudinoidea</taxon>
        <taxon>Geoemydidae</taxon>
        <taxon>Geoemydinae</taxon>
        <taxon>Mauremys</taxon>
    </lineage>
</organism>
<accession>A0A9D3X4H4</accession>
<protein>
    <submittedName>
        <fullName evidence="1">Uncharacterized protein</fullName>
    </submittedName>
</protein>
<name>A0A9D3X4H4_9SAUR</name>
<evidence type="ECO:0000313" key="2">
    <source>
        <dbReference type="Proteomes" id="UP000827986"/>
    </source>
</evidence>
<dbReference type="Proteomes" id="UP000827986">
    <property type="component" value="Unassembled WGS sequence"/>
</dbReference>
<reference evidence="1" key="1">
    <citation type="submission" date="2021-09" db="EMBL/GenBank/DDBJ databases">
        <title>The genome of Mauremys mutica provides insights into the evolution of semi-aquatic lifestyle.</title>
        <authorList>
            <person name="Gong S."/>
            <person name="Gao Y."/>
        </authorList>
    </citation>
    <scope>NUCLEOTIDE SEQUENCE</scope>
    <source>
        <strain evidence="1">MM-2020</strain>
        <tissue evidence="1">Muscle</tissue>
    </source>
</reference>
<keyword evidence="2" id="KW-1185">Reference proteome</keyword>
<comment type="caution">
    <text evidence="1">The sequence shown here is derived from an EMBL/GenBank/DDBJ whole genome shotgun (WGS) entry which is preliminary data.</text>
</comment>
<sequence>MQNGSGPDQVTQQSEEWTSGNRFQEALLYLGLITQQDANEDEDEEAVGTKEKVALEDLEEEEQVILYLYPEELAPQAPSNEPEKEPELKAVKPLSLAIFIDLLY</sequence>
<dbReference type="AlphaFoldDB" id="A0A9D3X4H4"/>